<dbReference type="GO" id="GO:0022857">
    <property type="term" value="F:transmembrane transporter activity"/>
    <property type="evidence" value="ECO:0007669"/>
    <property type="project" value="InterPro"/>
</dbReference>
<accession>A0A0R2NXF6</accession>
<sequence length="348" mass="36526">MRFISGLFAGKLVDRFGERLVLGVGLFMVSIFTLISGLAQTYEQLLIFRTAGGLGSSMFSVSAGALILRVASDNQRGQAQSLYNGGFIAGGVAGPAFGGALIAISARAPFFIYSGLLIVAGIVSLIFLHESRLGAKVEQSKEERALTIKEALAIKPYLYSLFLAFLGSWILFGMRSSILPLFVVEDLKASPSLVGLSFTVALIAQGSVMVRAGKHSDKNGRKPVILTGFSIVMASLGILFIANNVTVYLIAMIVMGLGAGFAASAGAIVGDVIKGKSGKVYAFWQMAGDAGMMVGPVLLGFISDAFSYRTAIGVSAAVFSLSIIVALKIPETNSAHLGDSRKHPINEV</sequence>
<comment type="subcellular location">
    <subcellularLocation>
        <location evidence="1">Cell membrane</location>
        <topology evidence="1">Multi-pass membrane protein</topology>
    </subcellularLocation>
</comment>
<dbReference type="Pfam" id="PF07690">
    <property type="entry name" value="MFS_1"/>
    <property type="match status" value="1"/>
</dbReference>
<evidence type="ECO:0000256" key="6">
    <source>
        <dbReference type="ARBA" id="ARBA00023136"/>
    </source>
</evidence>
<evidence type="ECO:0000313" key="9">
    <source>
        <dbReference type="EMBL" id="KRO30569.1"/>
    </source>
</evidence>
<feature type="transmembrane region" description="Helical" evidence="7">
    <location>
        <begin position="308"/>
        <end position="327"/>
    </location>
</feature>
<feature type="transmembrane region" description="Helical" evidence="7">
    <location>
        <begin position="82"/>
        <end position="104"/>
    </location>
</feature>
<dbReference type="SUPFAM" id="SSF103473">
    <property type="entry name" value="MFS general substrate transporter"/>
    <property type="match status" value="1"/>
</dbReference>
<feature type="transmembrane region" description="Helical" evidence="7">
    <location>
        <begin position="248"/>
        <end position="269"/>
    </location>
</feature>
<evidence type="ECO:0000259" key="8">
    <source>
        <dbReference type="PROSITE" id="PS50850"/>
    </source>
</evidence>
<feature type="transmembrane region" description="Helical" evidence="7">
    <location>
        <begin position="110"/>
        <end position="131"/>
    </location>
</feature>
<organism evidence="9 10">
    <name type="scientific">Actinobacteria bacterium BACL2 MAG-120802-bin41</name>
    <dbReference type="NCBI Taxonomy" id="1655568"/>
    <lineage>
        <taxon>Bacteria</taxon>
        <taxon>Bacillati</taxon>
        <taxon>Actinomycetota</taxon>
        <taxon>Actinomycetes</taxon>
        <taxon>Actinomycetes incertae sedis</taxon>
        <taxon>ac1 cluster</taxon>
    </lineage>
</organism>
<feature type="transmembrane region" description="Helical" evidence="7">
    <location>
        <begin position="281"/>
        <end position="302"/>
    </location>
</feature>
<dbReference type="EMBL" id="LIAS01000094">
    <property type="protein sequence ID" value="KRO30569.1"/>
    <property type="molecule type" value="Genomic_DNA"/>
</dbReference>
<dbReference type="InterPro" id="IPR020846">
    <property type="entry name" value="MFS_dom"/>
</dbReference>
<dbReference type="PANTHER" id="PTHR23506">
    <property type="entry name" value="GH10249P"/>
    <property type="match status" value="1"/>
</dbReference>
<dbReference type="AlphaFoldDB" id="A0A0R2NXF6"/>
<dbReference type="GO" id="GO:0005886">
    <property type="term" value="C:plasma membrane"/>
    <property type="evidence" value="ECO:0007669"/>
    <property type="project" value="UniProtKB-SubCell"/>
</dbReference>
<evidence type="ECO:0000256" key="2">
    <source>
        <dbReference type="ARBA" id="ARBA00007015"/>
    </source>
</evidence>
<feature type="transmembrane region" description="Helical" evidence="7">
    <location>
        <begin position="20"/>
        <end position="40"/>
    </location>
</feature>
<dbReference type="PANTHER" id="PTHR23506:SF23">
    <property type="entry name" value="GH10249P"/>
    <property type="match status" value="1"/>
</dbReference>
<evidence type="ECO:0000256" key="1">
    <source>
        <dbReference type="ARBA" id="ARBA00004651"/>
    </source>
</evidence>
<keyword evidence="4 7" id="KW-0812">Transmembrane</keyword>
<comment type="caution">
    <text evidence="9">The sequence shown here is derived from an EMBL/GenBank/DDBJ whole genome shotgun (WGS) entry which is preliminary data.</text>
</comment>
<keyword evidence="6 7" id="KW-0472">Membrane</keyword>
<dbReference type="Pfam" id="PF03092">
    <property type="entry name" value="BT1"/>
    <property type="match status" value="1"/>
</dbReference>
<feature type="transmembrane region" description="Helical" evidence="7">
    <location>
        <begin position="46"/>
        <end position="70"/>
    </location>
</feature>
<dbReference type="Gene3D" id="1.20.1720.10">
    <property type="entry name" value="Multidrug resistance protein D"/>
    <property type="match status" value="1"/>
</dbReference>
<proteinExistence type="inferred from homology"/>
<feature type="transmembrane region" description="Helical" evidence="7">
    <location>
        <begin position="152"/>
        <end position="172"/>
    </location>
</feature>
<dbReference type="PROSITE" id="PS50850">
    <property type="entry name" value="MFS"/>
    <property type="match status" value="1"/>
</dbReference>
<evidence type="ECO:0000256" key="4">
    <source>
        <dbReference type="ARBA" id="ARBA00022692"/>
    </source>
</evidence>
<feature type="transmembrane region" description="Helical" evidence="7">
    <location>
        <begin position="224"/>
        <end position="242"/>
    </location>
</feature>
<feature type="transmembrane region" description="Helical" evidence="7">
    <location>
        <begin position="192"/>
        <end position="212"/>
    </location>
</feature>
<protein>
    <submittedName>
        <fullName evidence="9">Arabinose transporter permease</fullName>
    </submittedName>
</protein>
<gene>
    <name evidence="9" type="ORF">ABR60_03550</name>
</gene>
<evidence type="ECO:0000313" key="10">
    <source>
        <dbReference type="Proteomes" id="UP000053941"/>
    </source>
</evidence>
<reference evidence="9 10" key="1">
    <citation type="submission" date="2015-10" db="EMBL/GenBank/DDBJ databases">
        <title>Metagenome-Assembled Genomes uncover a global brackish microbiome.</title>
        <authorList>
            <person name="Hugerth L.W."/>
            <person name="Larsson J."/>
            <person name="Alneberg J."/>
            <person name="Lindh M.V."/>
            <person name="Legrand C."/>
            <person name="Pinhassi J."/>
            <person name="Andersson A.F."/>
        </authorList>
    </citation>
    <scope>NUCLEOTIDE SEQUENCE [LARGE SCALE GENOMIC DNA]</scope>
    <source>
        <strain evidence="9">BACL2 MAG-120802-bin41</strain>
    </source>
</reference>
<comment type="similarity">
    <text evidence="2">Belongs to the major facilitator superfamily. Folate-biopterin transporter (TC 2.A.71) family.</text>
</comment>
<evidence type="ECO:0000256" key="3">
    <source>
        <dbReference type="ARBA" id="ARBA00022448"/>
    </source>
</evidence>
<feature type="domain" description="Major facilitator superfamily (MFS) profile" evidence="8">
    <location>
        <begin position="1"/>
        <end position="334"/>
    </location>
</feature>
<dbReference type="CDD" id="cd17325">
    <property type="entry name" value="MFS_MdtG_SLC18_like"/>
    <property type="match status" value="1"/>
</dbReference>
<dbReference type="InterPro" id="IPR039309">
    <property type="entry name" value="BT1"/>
</dbReference>
<name>A0A0R2NXF6_9ACTN</name>
<dbReference type="Gene3D" id="1.20.1250.20">
    <property type="entry name" value="MFS general substrate transporter like domains"/>
    <property type="match status" value="1"/>
</dbReference>
<dbReference type="InterPro" id="IPR050930">
    <property type="entry name" value="MFS_Vesicular_Transporter"/>
</dbReference>
<evidence type="ECO:0000256" key="7">
    <source>
        <dbReference type="SAM" id="Phobius"/>
    </source>
</evidence>
<keyword evidence="3" id="KW-0813">Transport</keyword>
<evidence type="ECO:0000256" key="5">
    <source>
        <dbReference type="ARBA" id="ARBA00022989"/>
    </source>
</evidence>
<keyword evidence="5 7" id="KW-1133">Transmembrane helix</keyword>
<dbReference type="Proteomes" id="UP000053941">
    <property type="component" value="Unassembled WGS sequence"/>
</dbReference>
<dbReference type="InterPro" id="IPR036259">
    <property type="entry name" value="MFS_trans_sf"/>
</dbReference>
<dbReference type="InterPro" id="IPR011701">
    <property type="entry name" value="MFS"/>
</dbReference>